<sequence>MSINRRDFLKYSTFGVVSIAAVGGLTQWAGGLFENMTGTYVYPGRPETWPGVEIKYSTCKQCHSDCGIMARLFKGNILKLDGNPYDPQTTQPHIDYDTPFKEAKVYVGGTFDTSKPYVDGAHSLCARGQAGRQTVYDPYRVYMPLKRVGERGSKKFKVISYEQLIDEVVNGGNLFKDVKGEESRSVEGFKHIWNNGQNRYTPANPEYPDFGPKTNQYVSYWGRAEGGQGNFITRFANALGSVNAMPHVSICDLTHHVATFRTFPGTNMLKPDQPNCDFLLIFGANYYEANFPMQTLARRSAEATASGKKIVFIDPRGGNQIAHADYVPIKPGGDGAFAMAMIRWILENKRYNEKYLELPNYNAAARNIEPNYSNASYLVVAEENHPDFGLFLKPDKGPLYKASDQYVIDKVSKAPAFASATERAELWPTGFLSTKPVIVNGVACLTSLQYLWKEVSSHDYEEYEKEAGISKNLIKDLAKQFTSHGRKAAADFYRGPAMHANGYYNARAVALLNGLIGNIDWKGGYINGGGNADFMTNRYDLNKWPDFVPASGVKISREGSFYEDTDEYKNRIAKGVSPFPAQRPWFPFGVGIWQEIWGGVYFQYPYETKILFQHNANPAYTMPGMGGANDESLMWIRMIKDLKKVPLFIASDIMISESSAYADYIVPDGSYIEGWGMLPGYPTYPTSRIAVRRPIIEPVTQKTKDGRPICMENFLIDVAKTLNLPGFGKNAFLEGGDLNEREDIYLKMVANIAYDSKHLLKKVGNKFVVQGPVPDAPASEMKVVGDYMKKHPKALKGEEWKKAAYVVSRGGRFENCDVGYLPWGQPEWVTHRWGELKNAVQIYDELVAKTHNAITGVRFNGSIKLEGPKNMKGELLYKIYSRKDYPFMLSTNRLPIHSKSKTMSDPWLIELLPGNFIEISEFDGNRLGVKDGDLIKVSSPTHTKGIVHRAKIRFALRPGVVSFSIPFGRWLYGSGTWYINGKKYDGDSARNSGVNLNPLQLLDESIAAKDGWTVVVANDVSGGMSHYSTPVRIEKV</sequence>
<evidence type="ECO:0000256" key="1">
    <source>
        <dbReference type="ARBA" id="ARBA00010312"/>
    </source>
</evidence>
<dbReference type="InterPro" id="IPR009010">
    <property type="entry name" value="Asp_de-COase-like_dom_sf"/>
</dbReference>
<keyword evidence="6" id="KW-0560">Oxidoreductase</keyword>
<dbReference type="PROSITE" id="PS51318">
    <property type="entry name" value="TAT"/>
    <property type="match status" value="1"/>
</dbReference>
<dbReference type="GO" id="GO:0046872">
    <property type="term" value="F:metal ion binding"/>
    <property type="evidence" value="ECO:0007669"/>
    <property type="project" value="UniProtKB-KW"/>
</dbReference>
<evidence type="ECO:0000256" key="5">
    <source>
        <dbReference type="ARBA" id="ARBA00022729"/>
    </source>
</evidence>
<dbReference type="SMART" id="SM00926">
    <property type="entry name" value="Molybdop_Fe4S4"/>
    <property type="match status" value="1"/>
</dbReference>
<dbReference type="Proteomes" id="UP000316562">
    <property type="component" value="Unassembled WGS sequence"/>
</dbReference>
<dbReference type="Gene3D" id="3.40.228.10">
    <property type="entry name" value="Dimethylsulfoxide Reductase, domain 2"/>
    <property type="match status" value="1"/>
</dbReference>
<dbReference type="GO" id="GO:0016491">
    <property type="term" value="F:oxidoreductase activity"/>
    <property type="evidence" value="ECO:0007669"/>
    <property type="project" value="UniProtKB-KW"/>
</dbReference>
<dbReference type="InterPro" id="IPR006657">
    <property type="entry name" value="MoPterin_dinucl-bd_dom"/>
</dbReference>
<accession>A0A519BEP4</accession>
<protein>
    <submittedName>
        <fullName evidence="10">Molybdopterin dinucleotide-binding protein</fullName>
    </submittedName>
</protein>
<dbReference type="EMBL" id="SGBC01000004">
    <property type="protein sequence ID" value="RZD15741.1"/>
    <property type="molecule type" value="Genomic_DNA"/>
</dbReference>
<dbReference type="Gene3D" id="3.30.200.210">
    <property type="match status" value="1"/>
</dbReference>
<dbReference type="Gene3D" id="3.40.50.740">
    <property type="match status" value="1"/>
</dbReference>
<evidence type="ECO:0000256" key="2">
    <source>
        <dbReference type="ARBA" id="ARBA00022485"/>
    </source>
</evidence>
<organism evidence="10 11">
    <name type="scientific">Acididesulfobacter guangdongensis</name>
    <dbReference type="NCBI Taxonomy" id="2597225"/>
    <lineage>
        <taxon>Bacteria</taxon>
        <taxon>Deltaproteobacteria</taxon>
        <taxon>Candidatus Acidulodesulfobacterales</taxon>
        <taxon>Candidatus Acididesulfobacter</taxon>
    </lineage>
</organism>
<keyword evidence="2" id="KW-0004">4Fe-4S</keyword>
<keyword evidence="4" id="KW-0479">Metal-binding</keyword>
<evidence type="ECO:0000256" key="6">
    <source>
        <dbReference type="ARBA" id="ARBA00023002"/>
    </source>
</evidence>
<dbReference type="AlphaFoldDB" id="A0A519BEP4"/>
<dbReference type="SUPFAM" id="SSF53706">
    <property type="entry name" value="Formate dehydrogenase/DMSO reductase, domains 1-3"/>
    <property type="match status" value="1"/>
</dbReference>
<keyword evidence="8" id="KW-0411">Iron-sulfur</keyword>
<keyword evidence="7" id="KW-0408">Iron</keyword>
<evidence type="ECO:0000256" key="8">
    <source>
        <dbReference type="ARBA" id="ARBA00023014"/>
    </source>
</evidence>
<evidence type="ECO:0000313" key="10">
    <source>
        <dbReference type="EMBL" id="RZD15741.1"/>
    </source>
</evidence>
<evidence type="ECO:0000313" key="11">
    <source>
        <dbReference type="Proteomes" id="UP000316562"/>
    </source>
</evidence>
<evidence type="ECO:0000256" key="7">
    <source>
        <dbReference type="ARBA" id="ARBA00023004"/>
    </source>
</evidence>
<feature type="domain" description="4Fe-4S Mo/W bis-MGD-type" evidence="9">
    <location>
        <begin position="52"/>
        <end position="137"/>
    </location>
</feature>
<keyword evidence="3" id="KW-0500">Molybdenum</keyword>
<gene>
    <name evidence="10" type="ORF">EVJ46_09485</name>
</gene>
<dbReference type="Gene3D" id="2.40.40.20">
    <property type="match status" value="1"/>
</dbReference>
<proteinExistence type="inferred from homology"/>
<dbReference type="Pfam" id="PF00384">
    <property type="entry name" value="Molybdopterin"/>
    <property type="match status" value="1"/>
</dbReference>
<keyword evidence="5" id="KW-0732">Signal</keyword>
<dbReference type="PANTHER" id="PTHR43742">
    <property type="entry name" value="TRIMETHYLAMINE-N-OXIDE REDUCTASE"/>
    <property type="match status" value="1"/>
</dbReference>
<reference evidence="10 11" key="1">
    <citation type="journal article" date="2019" name="ISME J.">
        <title>Insights into ecological role of a new deltaproteobacterial order Candidatus Acidulodesulfobacterales by metagenomics and metatranscriptomics.</title>
        <authorList>
            <person name="Tan S."/>
            <person name="Liu J."/>
            <person name="Fang Y."/>
            <person name="Hedlund B.P."/>
            <person name="Lian Z.H."/>
            <person name="Huang L.Y."/>
            <person name="Li J.T."/>
            <person name="Huang L.N."/>
            <person name="Li W.J."/>
            <person name="Jiang H.C."/>
            <person name="Dong H.L."/>
            <person name="Shu W.S."/>
        </authorList>
    </citation>
    <scope>NUCLEOTIDE SEQUENCE [LARGE SCALE GENOMIC DNA]</scope>
    <source>
        <strain evidence="10">AP2</strain>
    </source>
</reference>
<dbReference type="InterPro" id="IPR006656">
    <property type="entry name" value="Mopterin_OxRdtase"/>
</dbReference>
<name>A0A519BEP4_ACIG2</name>
<dbReference type="InterPro" id="IPR050612">
    <property type="entry name" value="Prok_Mopterin_Oxidored"/>
</dbReference>
<evidence type="ECO:0000259" key="9">
    <source>
        <dbReference type="SMART" id="SM00926"/>
    </source>
</evidence>
<dbReference type="GO" id="GO:0043546">
    <property type="term" value="F:molybdopterin cofactor binding"/>
    <property type="evidence" value="ECO:0007669"/>
    <property type="project" value="InterPro"/>
</dbReference>
<evidence type="ECO:0000256" key="4">
    <source>
        <dbReference type="ARBA" id="ARBA00022723"/>
    </source>
</evidence>
<comment type="caution">
    <text evidence="10">The sequence shown here is derived from an EMBL/GenBank/DDBJ whole genome shotgun (WGS) entry which is preliminary data.</text>
</comment>
<evidence type="ECO:0000256" key="3">
    <source>
        <dbReference type="ARBA" id="ARBA00022505"/>
    </source>
</evidence>
<comment type="similarity">
    <text evidence="1">Belongs to the prokaryotic molybdopterin-containing oxidoreductase family.</text>
</comment>
<dbReference type="GO" id="GO:0051539">
    <property type="term" value="F:4 iron, 4 sulfur cluster binding"/>
    <property type="evidence" value="ECO:0007669"/>
    <property type="project" value="UniProtKB-KW"/>
</dbReference>
<dbReference type="Pfam" id="PF01568">
    <property type="entry name" value="Molydop_binding"/>
    <property type="match status" value="1"/>
</dbReference>
<dbReference type="SUPFAM" id="SSF50692">
    <property type="entry name" value="ADC-like"/>
    <property type="match status" value="1"/>
</dbReference>
<dbReference type="PANTHER" id="PTHR43742:SF9">
    <property type="entry name" value="TETRATHIONATE REDUCTASE SUBUNIT A"/>
    <property type="match status" value="1"/>
</dbReference>
<dbReference type="InterPro" id="IPR006963">
    <property type="entry name" value="Mopterin_OxRdtase_4Fe-4S_dom"/>
</dbReference>
<dbReference type="InterPro" id="IPR006311">
    <property type="entry name" value="TAT_signal"/>
</dbReference>